<reference evidence="14" key="1">
    <citation type="submission" date="2019-06" db="EMBL/GenBank/DDBJ databases">
        <title>Draft genome sequence of the griseofulvin-producing fungus Xylaria cubensis strain G536.</title>
        <authorList>
            <person name="Mead M.E."/>
            <person name="Raja H.A."/>
            <person name="Steenwyk J.L."/>
            <person name="Knowles S.L."/>
            <person name="Oberlies N.H."/>
            <person name="Rokas A."/>
        </authorList>
    </citation>
    <scope>NUCLEOTIDE SEQUENCE [LARGE SCALE GENOMIC DNA]</scope>
    <source>
        <strain evidence="14">G536</strain>
    </source>
</reference>
<dbReference type="PROSITE" id="PS51873">
    <property type="entry name" value="TRIAD"/>
    <property type="match status" value="1"/>
</dbReference>
<evidence type="ECO:0000256" key="10">
    <source>
        <dbReference type="SAM" id="MobiDB-lite"/>
    </source>
</evidence>
<dbReference type="Gene3D" id="3.30.40.10">
    <property type="entry name" value="Zinc/RING finger domain, C3HC4 (zinc finger)"/>
    <property type="match status" value="1"/>
</dbReference>
<dbReference type="Pfam" id="PF01485">
    <property type="entry name" value="IBR"/>
    <property type="match status" value="2"/>
</dbReference>
<evidence type="ECO:0000313" key="14">
    <source>
        <dbReference type="Proteomes" id="UP000319160"/>
    </source>
</evidence>
<feature type="domain" description="RING-type" evidence="11">
    <location>
        <begin position="685"/>
        <end position="729"/>
    </location>
</feature>
<organism evidence="13 14">
    <name type="scientific">Xylaria flabelliformis</name>
    <dbReference type="NCBI Taxonomy" id="2512241"/>
    <lineage>
        <taxon>Eukaryota</taxon>
        <taxon>Fungi</taxon>
        <taxon>Dikarya</taxon>
        <taxon>Ascomycota</taxon>
        <taxon>Pezizomycotina</taxon>
        <taxon>Sordariomycetes</taxon>
        <taxon>Xylariomycetidae</taxon>
        <taxon>Xylariales</taxon>
        <taxon>Xylariaceae</taxon>
        <taxon>Xylaria</taxon>
    </lineage>
</organism>
<dbReference type="Proteomes" id="UP000319160">
    <property type="component" value="Unassembled WGS sequence"/>
</dbReference>
<dbReference type="AlphaFoldDB" id="A0A553I8Z2"/>
<feature type="compositionally biased region" description="Basic and acidic residues" evidence="10">
    <location>
        <begin position="919"/>
        <end position="938"/>
    </location>
</feature>
<feature type="compositionally biased region" description="Polar residues" evidence="10">
    <location>
        <begin position="467"/>
        <end position="485"/>
    </location>
</feature>
<name>A0A553I8Z2_9PEZI</name>
<dbReference type="EMBL" id="VFLP01000010">
    <property type="protein sequence ID" value="TRX96637.1"/>
    <property type="molecule type" value="Genomic_DNA"/>
</dbReference>
<evidence type="ECO:0000256" key="8">
    <source>
        <dbReference type="ARBA" id="ARBA00022833"/>
    </source>
</evidence>
<dbReference type="InterPro" id="IPR013083">
    <property type="entry name" value="Znf_RING/FYVE/PHD"/>
</dbReference>
<evidence type="ECO:0000256" key="1">
    <source>
        <dbReference type="ARBA" id="ARBA00001798"/>
    </source>
</evidence>
<evidence type="ECO:0000256" key="5">
    <source>
        <dbReference type="ARBA" id="ARBA00022737"/>
    </source>
</evidence>
<keyword evidence="14" id="KW-1185">Reference proteome</keyword>
<evidence type="ECO:0000256" key="3">
    <source>
        <dbReference type="ARBA" id="ARBA00022679"/>
    </source>
</evidence>
<feature type="domain" description="RING-type" evidence="12">
    <location>
        <begin position="681"/>
        <end position="883"/>
    </location>
</feature>
<feature type="compositionally biased region" description="Acidic residues" evidence="10">
    <location>
        <begin position="939"/>
        <end position="951"/>
    </location>
</feature>
<dbReference type="PROSITE" id="PS50089">
    <property type="entry name" value="ZF_RING_2"/>
    <property type="match status" value="1"/>
</dbReference>
<dbReference type="InterPro" id="IPR044066">
    <property type="entry name" value="TRIAD_supradom"/>
</dbReference>
<dbReference type="CDD" id="cd22584">
    <property type="entry name" value="Rcat_RBR_unk"/>
    <property type="match status" value="1"/>
</dbReference>
<dbReference type="GO" id="GO:0061630">
    <property type="term" value="F:ubiquitin protein ligase activity"/>
    <property type="evidence" value="ECO:0007669"/>
    <property type="project" value="UniProtKB-EC"/>
</dbReference>
<keyword evidence="3" id="KW-0808">Transferase</keyword>
<feature type="compositionally biased region" description="Basic residues" evidence="10">
    <location>
        <begin position="456"/>
        <end position="466"/>
    </location>
</feature>
<dbReference type="EC" id="2.3.2.31" evidence="2"/>
<comment type="catalytic activity">
    <reaction evidence="1">
        <text>[E2 ubiquitin-conjugating enzyme]-S-ubiquitinyl-L-cysteine + [acceptor protein]-L-lysine = [E2 ubiquitin-conjugating enzyme]-L-cysteine + [acceptor protein]-N(6)-ubiquitinyl-L-lysine.</text>
        <dbReference type="EC" id="2.3.2.31"/>
    </reaction>
</comment>
<dbReference type="InterPro" id="IPR031127">
    <property type="entry name" value="E3_UB_ligase_RBR"/>
</dbReference>
<dbReference type="GO" id="GO:0016567">
    <property type="term" value="P:protein ubiquitination"/>
    <property type="evidence" value="ECO:0007669"/>
    <property type="project" value="InterPro"/>
</dbReference>
<dbReference type="STRING" id="2512241.A0A553I8Z2"/>
<feature type="region of interest" description="Disordered" evidence="10">
    <location>
        <begin position="896"/>
        <end position="951"/>
    </location>
</feature>
<evidence type="ECO:0000256" key="7">
    <source>
        <dbReference type="ARBA" id="ARBA00022786"/>
    </source>
</evidence>
<keyword evidence="7" id="KW-0833">Ubl conjugation pathway</keyword>
<dbReference type="GO" id="GO:0008270">
    <property type="term" value="F:zinc ion binding"/>
    <property type="evidence" value="ECO:0007669"/>
    <property type="project" value="UniProtKB-KW"/>
</dbReference>
<dbReference type="PANTHER" id="PTHR11685">
    <property type="entry name" value="RBR FAMILY RING FINGER AND IBR DOMAIN-CONTAINING"/>
    <property type="match status" value="1"/>
</dbReference>
<keyword evidence="6 9" id="KW-0863">Zinc-finger</keyword>
<sequence length="1167" mass="130806">MNATEQSFQDRQNSFEELLEFHHLLPWRSARLECRFLVEEKLRWNVLMARRCLSQVGLASDQSGQIRDPGSTSTVVTLIMEQTHDRYLAILPPPLTLDQLKRDNDGPFNINVPLFGIVCNTAYRVQYGWPEAPGIRRRESSHQGWGNRGLRLGRLPISSQPHESETVIWTRRDKRDKVGRFVVTISVVLHGIAALTNAHYHLTLHAGFWHQVSGPGHTASAGATSCATPWSRSGPVPTYLAPAVTCNCTIVVSKTPRPPSQPPKIQGAQTEAIELEHPTTNCQPSRTTLVRTRVHPPGPINTTDRSLQVATQELPVGSLCTISAPLLIQPSDGCFGLPSAHLSFGADAGKTLRTNGRFPPEVQRPDRRRPKQSSHRARASEDFLDTRSMPPVRLLTRPTTPKPRGRRAYDRDDDDDDDDENDDDSEKERLRGRLRSRSRSRPAWGVKSRVTSRATSRAKSRVKSRPTSRAGSPSTESITIPTPRSSYVPMRSAPSAPSLGASSGSSSGDSDDDSDSTQDYREKTRTLKERMNGTPDSEPAANPASRSRSRHKSRDRIVPEIESATEDSEDQVVSHRPRIVVKRSMSQHRKAHQSRSPSRAPPHQRRSNRHSEEDASFPPKRAPKKYYHSDVSYAGKPSFSRSRATSTSRVTSRSMGSSSKQPLGNFFQTPALPQPYDKSSKATVCVICGDSVPTKKSTKLQCGHRWCRSCLKRRFKISVEDAQNMPPTCCTSEIIPLKHVNEMFNDDFKRTWNEKYAAFSARDRNYCPRAKCRAWIRPEDLRHHSNGRTSATCRKCETEICGVCYNKWHESKHCPTDADTAQFLKVAKEAGWKRCFNCQAMVELKDGCNHMTCRCGAQFCMICGSKWKACDCPSFNYELNSEDDFDHVQIPVPMVSRDRLGGTDGLPRGLRSGLTYTHEPQRYRGHRDENRARRLQHADEDDDNEDDDDDDYLNDMGDMMGMGNAAGHFMPGDYRRRSHSTIVPPVPPPAVPLPPASVTLERPKSGANYVSGVNKARGVRGSSMERRLADRFSEQRQTFNPHHRPFGQHVPPPTAPPLGMGMGPPLPHQTPLVASPISRRHTMDDDMYDIPFDPRYAPPSLPRRATAHAYMDDFAVDAPLGRQRYRQMEPPRPSELAGLTGPGSGMNRVFEWRNHVDPYPPDSQTVA</sequence>
<feature type="compositionally biased region" description="Basic residues" evidence="10">
    <location>
        <begin position="366"/>
        <end position="377"/>
    </location>
</feature>
<feature type="region of interest" description="Disordered" evidence="10">
    <location>
        <begin position="1039"/>
        <end position="1069"/>
    </location>
</feature>
<dbReference type="OrthoDB" id="9977870at2759"/>
<protein>
    <recommendedName>
        <fullName evidence="2">RBR-type E3 ubiquitin transferase</fullName>
        <ecNumber evidence="2">2.3.2.31</ecNumber>
    </recommendedName>
</protein>
<proteinExistence type="predicted"/>
<evidence type="ECO:0000256" key="4">
    <source>
        <dbReference type="ARBA" id="ARBA00022723"/>
    </source>
</evidence>
<feature type="compositionally biased region" description="Basic and acidic residues" evidence="10">
    <location>
        <begin position="518"/>
        <end position="531"/>
    </location>
</feature>
<feature type="compositionally biased region" description="Acidic residues" evidence="10">
    <location>
        <begin position="411"/>
        <end position="425"/>
    </location>
</feature>
<feature type="compositionally biased region" description="Low complexity" evidence="10">
    <location>
        <begin position="638"/>
        <end position="659"/>
    </location>
</feature>
<evidence type="ECO:0000259" key="11">
    <source>
        <dbReference type="PROSITE" id="PS50089"/>
    </source>
</evidence>
<dbReference type="InterPro" id="IPR002867">
    <property type="entry name" value="IBR_dom"/>
</dbReference>
<gene>
    <name evidence="13" type="ORF">FHL15_002539</name>
</gene>
<feature type="region of interest" description="Disordered" evidence="10">
    <location>
        <begin position="351"/>
        <end position="664"/>
    </location>
</feature>
<feature type="compositionally biased region" description="Basic residues" evidence="10">
    <location>
        <begin position="575"/>
        <end position="593"/>
    </location>
</feature>
<accession>A0A553I8Z2</accession>
<dbReference type="CDD" id="cd20335">
    <property type="entry name" value="BRcat_RBR"/>
    <property type="match status" value="1"/>
</dbReference>
<keyword evidence="5" id="KW-0677">Repeat</keyword>
<dbReference type="Gene3D" id="1.20.120.1750">
    <property type="match status" value="1"/>
</dbReference>
<dbReference type="SUPFAM" id="SSF57850">
    <property type="entry name" value="RING/U-box"/>
    <property type="match status" value="3"/>
</dbReference>
<keyword evidence="8" id="KW-0862">Zinc</keyword>
<evidence type="ECO:0000256" key="2">
    <source>
        <dbReference type="ARBA" id="ARBA00012251"/>
    </source>
</evidence>
<evidence type="ECO:0000256" key="6">
    <source>
        <dbReference type="ARBA" id="ARBA00022771"/>
    </source>
</evidence>
<evidence type="ECO:0000259" key="12">
    <source>
        <dbReference type="PROSITE" id="PS51873"/>
    </source>
</evidence>
<keyword evidence="4" id="KW-0479">Metal-binding</keyword>
<feature type="compositionally biased region" description="Low complexity" evidence="10">
    <location>
        <begin position="390"/>
        <end position="399"/>
    </location>
</feature>
<feature type="compositionally biased region" description="Low complexity" evidence="10">
    <location>
        <begin position="492"/>
        <end position="508"/>
    </location>
</feature>
<evidence type="ECO:0000256" key="9">
    <source>
        <dbReference type="PROSITE-ProRule" id="PRU00175"/>
    </source>
</evidence>
<dbReference type="InterPro" id="IPR001841">
    <property type="entry name" value="Znf_RING"/>
</dbReference>
<evidence type="ECO:0000313" key="13">
    <source>
        <dbReference type="EMBL" id="TRX96637.1"/>
    </source>
</evidence>
<feature type="region of interest" description="Disordered" evidence="10">
    <location>
        <begin position="1128"/>
        <end position="1167"/>
    </location>
</feature>
<comment type="caution">
    <text evidence="13">The sequence shown here is derived from an EMBL/GenBank/DDBJ whole genome shotgun (WGS) entry which is preliminary data.</text>
</comment>